<evidence type="ECO:0000256" key="2">
    <source>
        <dbReference type="ARBA" id="ARBA00023125"/>
    </source>
</evidence>
<evidence type="ECO:0000313" key="6">
    <source>
        <dbReference type="EMBL" id="WNF00788.1"/>
    </source>
</evidence>
<evidence type="ECO:0000256" key="1">
    <source>
        <dbReference type="ARBA" id="ARBA00023015"/>
    </source>
</evidence>
<dbReference type="PROSITE" id="PS50977">
    <property type="entry name" value="HTH_TETR_2"/>
    <property type="match status" value="1"/>
</dbReference>
<evidence type="ECO:0000256" key="3">
    <source>
        <dbReference type="ARBA" id="ARBA00023163"/>
    </source>
</evidence>
<name>A0ABY9V7C1_9ACTN</name>
<keyword evidence="1" id="KW-0805">Transcription regulation</keyword>
<dbReference type="Pfam" id="PF17920">
    <property type="entry name" value="TetR_C_16"/>
    <property type="match status" value="1"/>
</dbReference>
<protein>
    <submittedName>
        <fullName evidence="6">TetR family transcriptional regulator</fullName>
    </submittedName>
</protein>
<dbReference type="InterPro" id="IPR001647">
    <property type="entry name" value="HTH_TetR"/>
</dbReference>
<sequence length="197" mass="20713">MHADTGTSRSRKRDSEATRAALLDAARELFGRHGYERVTLRDIGQRAGVDGSLIARYFGSKAALHRAAVDEDGRQVAAEPAADFASFTTEAIRRVDRRQAPGPLVQTLLQPGSDHAARVAAAEDMRGRLIGPLTAQLTAQGAADPETQAETLVAALMGVLALRPSGLFPALSAADPEQLGRLLGRFAAAAADEPPAP</sequence>
<keyword evidence="3" id="KW-0804">Transcription</keyword>
<proteinExistence type="predicted"/>
<dbReference type="PANTHER" id="PTHR30055">
    <property type="entry name" value="HTH-TYPE TRANSCRIPTIONAL REGULATOR RUTR"/>
    <property type="match status" value="1"/>
</dbReference>
<dbReference type="InterPro" id="IPR050109">
    <property type="entry name" value="HTH-type_TetR-like_transc_reg"/>
</dbReference>
<reference evidence="6 7" key="1">
    <citation type="submission" date="2023-02" db="EMBL/GenBank/DDBJ databases">
        <title>Streptomyces sp. SCA4-21 with antifungal activity against Fusarium oxysporum f. sp. cubense, Streptomyces sp. SCA2-17 with antifungal activity against Fusarium oxysporum f. sp. cubense.</title>
        <authorList>
            <person name="Qi D."/>
        </authorList>
    </citation>
    <scope>NUCLEOTIDE SEQUENCE [LARGE SCALE GENOMIC DNA]</scope>
    <source>
        <strain evidence="6 7">SCA4-21</strain>
    </source>
</reference>
<feature type="DNA-binding region" description="H-T-H motif" evidence="4">
    <location>
        <begin position="39"/>
        <end position="58"/>
    </location>
</feature>
<accession>A0ABY9V7C1</accession>
<evidence type="ECO:0000256" key="4">
    <source>
        <dbReference type="PROSITE-ProRule" id="PRU00335"/>
    </source>
</evidence>
<dbReference type="RefSeq" id="WP_311039142.1">
    <property type="nucleotide sequence ID" value="NZ_CP117522.1"/>
</dbReference>
<dbReference type="EMBL" id="CP117522">
    <property type="protein sequence ID" value="WNF00788.1"/>
    <property type="molecule type" value="Genomic_DNA"/>
</dbReference>
<keyword evidence="7" id="KW-1185">Reference proteome</keyword>
<dbReference type="Gene3D" id="1.10.357.10">
    <property type="entry name" value="Tetracycline Repressor, domain 2"/>
    <property type="match status" value="1"/>
</dbReference>
<dbReference type="SUPFAM" id="SSF46689">
    <property type="entry name" value="Homeodomain-like"/>
    <property type="match status" value="1"/>
</dbReference>
<dbReference type="PRINTS" id="PR00455">
    <property type="entry name" value="HTHTETR"/>
</dbReference>
<dbReference type="InterPro" id="IPR041678">
    <property type="entry name" value="TetR_C_16"/>
</dbReference>
<feature type="domain" description="HTH tetR-type" evidence="5">
    <location>
        <begin position="16"/>
        <end position="76"/>
    </location>
</feature>
<dbReference type="Pfam" id="PF00440">
    <property type="entry name" value="TetR_N"/>
    <property type="match status" value="1"/>
</dbReference>
<evidence type="ECO:0000313" key="7">
    <source>
        <dbReference type="Proteomes" id="UP001305606"/>
    </source>
</evidence>
<gene>
    <name evidence="6" type="ORF">PS467_38405</name>
</gene>
<dbReference type="PANTHER" id="PTHR30055:SF234">
    <property type="entry name" value="HTH-TYPE TRANSCRIPTIONAL REGULATOR BETI"/>
    <property type="match status" value="1"/>
</dbReference>
<keyword evidence="2 4" id="KW-0238">DNA-binding</keyword>
<dbReference type="Proteomes" id="UP001305606">
    <property type="component" value="Chromosome"/>
</dbReference>
<dbReference type="InterPro" id="IPR009057">
    <property type="entry name" value="Homeodomain-like_sf"/>
</dbReference>
<organism evidence="6 7">
    <name type="scientific">Streptomyces luomodiensis</name>
    <dbReference type="NCBI Taxonomy" id="3026192"/>
    <lineage>
        <taxon>Bacteria</taxon>
        <taxon>Bacillati</taxon>
        <taxon>Actinomycetota</taxon>
        <taxon>Actinomycetes</taxon>
        <taxon>Kitasatosporales</taxon>
        <taxon>Streptomycetaceae</taxon>
        <taxon>Streptomyces</taxon>
    </lineage>
</organism>
<evidence type="ECO:0000259" key="5">
    <source>
        <dbReference type="PROSITE" id="PS50977"/>
    </source>
</evidence>